<evidence type="ECO:0000313" key="3">
    <source>
        <dbReference type="Proteomes" id="UP001150266"/>
    </source>
</evidence>
<protein>
    <submittedName>
        <fullName evidence="2">Uncharacterized protein</fullName>
    </submittedName>
</protein>
<gene>
    <name evidence="2" type="ORF">J3R30DRAFT_415628</name>
</gene>
<feature type="region of interest" description="Disordered" evidence="1">
    <location>
        <begin position="1"/>
        <end position="26"/>
    </location>
</feature>
<comment type="caution">
    <text evidence="2">The sequence shown here is derived from an EMBL/GenBank/DDBJ whole genome shotgun (WGS) entry which is preliminary data.</text>
</comment>
<evidence type="ECO:0000256" key="1">
    <source>
        <dbReference type="SAM" id="MobiDB-lite"/>
    </source>
</evidence>
<accession>A0A9W9A8D0</accession>
<name>A0A9W9A8D0_9AGAR</name>
<dbReference type="Proteomes" id="UP001150266">
    <property type="component" value="Unassembled WGS sequence"/>
</dbReference>
<dbReference type="EMBL" id="JAOTPV010000012">
    <property type="protein sequence ID" value="KAJ4476222.1"/>
    <property type="molecule type" value="Genomic_DNA"/>
</dbReference>
<dbReference type="AlphaFoldDB" id="A0A9W9A8D0"/>
<proteinExistence type="predicted"/>
<evidence type="ECO:0000313" key="2">
    <source>
        <dbReference type="EMBL" id="KAJ4476222.1"/>
    </source>
</evidence>
<sequence>MANSDEGARLKMRASNEPRGPNPPVQVDLSFSLSSLTLLSTMCYREIRGDLYRGCQPIQHFQRTDYAPGPIIDCNSPYCSVSNAHTHTSPCNCSQRIAIRERIVNQFYTICDNCKRIELDRRVGRR</sequence>
<reference evidence="2" key="1">
    <citation type="submission" date="2022-08" db="EMBL/GenBank/DDBJ databases">
        <title>A Global Phylogenomic Analysis of the Shiitake Genus Lentinula.</title>
        <authorList>
            <consortium name="DOE Joint Genome Institute"/>
            <person name="Sierra-Patev S."/>
            <person name="Min B."/>
            <person name="Naranjo-Ortiz M."/>
            <person name="Looney B."/>
            <person name="Konkel Z."/>
            <person name="Slot J.C."/>
            <person name="Sakamoto Y."/>
            <person name="Steenwyk J.L."/>
            <person name="Rokas A."/>
            <person name="Carro J."/>
            <person name="Camarero S."/>
            <person name="Ferreira P."/>
            <person name="Molpeceres G."/>
            <person name="Ruiz-Duenas F.J."/>
            <person name="Serrano A."/>
            <person name="Henrissat B."/>
            <person name="Drula E."/>
            <person name="Hughes K.W."/>
            <person name="Mata J.L."/>
            <person name="Ishikawa N.K."/>
            <person name="Vargas-Isla R."/>
            <person name="Ushijima S."/>
            <person name="Smith C.A."/>
            <person name="Ahrendt S."/>
            <person name="Andreopoulos W."/>
            <person name="He G."/>
            <person name="Labutti K."/>
            <person name="Lipzen A."/>
            <person name="Ng V."/>
            <person name="Riley R."/>
            <person name="Sandor L."/>
            <person name="Barry K."/>
            <person name="Martinez A.T."/>
            <person name="Xiao Y."/>
            <person name="Gibbons J.G."/>
            <person name="Terashima K."/>
            <person name="Grigoriev I.V."/>
            <person name="Hibbett D.S."/>
        </authorList>
    </citation>
    <scope>NUCLEOTIDE SEQUENCE</scope>
    <source>
        <strain evidence="2">JLM2183</strain>
    </source>
</reference>
<keyword evidence="3" id="KW-1185">Reference proteome</keyword>
<organism evidence="2 3">
    <name type="scientific">Lentinula aciculospora</name>
    <dbReference type="NCBI Taxonomy" id="153920"/>
    <lineage>
        <taxon>Eukaryota</taxon>
        <taxon>Fungi</taxon>
        <taxon>Dikarya</taxon>
        <taxon>Basidiomycota</taxon>
        <taxon>Agaricomycotina</taxon>
        <taxon>Agaricomycetes</taxon>
        <taxon>Agaricomycetidae</taxon>
        <taxon>Agaricales</taxon>
        <taxon>Marasmiineae</taxon>
        <taxon>Omphalotaceae</taxon>
        <taxon>Lentinula</taxon>
    </lineage>
</organism>
<dbReference type="OrthoDB" id="3197992at2759"/>